<dbReference type="Proteomes" id="UP001158576">
    <property type="component" value="Chromosome PAR"/>
</dbReference>
<dbReference type="CDD" id="cd03133">
    <property type="entry name" value="GATase1_ES1"/>
    <property type="match status" value="1"/>
</dbReference>
<dbReference type="PANTHER" id="PTHR10224:SF12">
    <property type="entry name" value="GLYOXALASE ELBB"/>
    <property type="match status" value="1"/>
</dbReference>
<protein>
    <submittedName>
        <fullName evidence="1">Oidioi.mRNA.OKI2018_I69.PAR.g11076.t1.cds</fullName>
    </submittedName>
</protein>
<organism evidence="1 2">
    <name type="scientific">Oikopleura dioica</name>
    <name type="common">Tunicate</name>
    <dbReference type="NCBI Taxonomy" id="34765"/>
    <lineage>
        <taxon>Eukaryota</taxon>
        <taxon>Metazoa</taxon>
        <taxon>Chordata</taxon>
        <taxon>Tunicata</taxon>
        <taxon>Appendicularia</taxon>
        <taxon>Copelata</taxon>
        <taxon>Oikopleuridae</taxon>
        <taxon>Oikopleura</taxon>
    </lineage>
</organism>
<dbReference type="SUPFAM" id="SSF52317">
    <property type="entry name" value="Class I glutamine amidotransferase-like"/>
    <property type="match status" value="1"/>
</dbReference>
<evidence type="ECO:0000313" key="1">
    <source>
        <dbReference type="EMBL" id="CAG5085987.1"/>
    </source>
</evidence>
<keyword evidence="2" id="KW-1185">Reference proteome</keyword>
<proteinExistence type="predicted"/>
<gene>
    <name evidence="1" type="ORF">OKIOD_LOCUS2634</name>
</gene>
<reference evidence="1 2" key="1">
    <citation type="submission" date="2021-04" db="EMBL/GenBank/DDBJ databases">
        <authorList>
            <person name="Bliznina A."/>
        </authorList>
    </citation>
    <scope>NUCLEOTIDE SEQUENCE [LARGE SCALE GENOMIC DNA]</scope>
</reference>
<dbReference type="NCBIfam" id="NF008747">
    <property type="entry name" value="PRK11780.1"/>
    <property type="match status" value="1"/>
</dbReference>
<dbReference type="InterPro" id="IPR029062">
    <property type="entry name" value="Class_I_gatase-like"/>
</dbReference>
<sequence length="235" mass="25007">MLSLTVRRMASSHRVAVLLAGSGVYDGSEIHEASAALVALSRHNAQISCFAPDKPQLHAINHCAGAPHEENRNVLQESARIARGKVTDLAQLKVEDFDALLVPGGFGAAKNLSDWALKGPDCTVDPTVAQTITQFHAAKKPLAFCCIAPHLAAKLIPGCTVTVGSADSQGGKWPYAEVAGAIEKLGCKHVEKTVAETCVDEENKIVTTPAFMYEGAFHEIHDGVSKMVEDLLKLC</sequence>
<dbReference type="EMBL" id="OU015568">
    <property type="protein sequence ID" value="CAG5085987.1"/>
    <property type="molecule type" value="Genomic_DNA"/>
</dbReference>
<dbReference type="PANTHER" id="PTHR10224">
    <property type="entry name" value="ES1 PROTEIN HOMOLOG, MITOCHONDRIAL"/>
    <property type="match status" value="1"/>
</dbReference>
<accession>A0ABN7S055</accession>
<dbReference type="Gene3D" id="3.40.50.880">
    <property type="match status" value="1"/>
</dbReference>
<name>A0ABN7S055_OIKDI</name>
<evidence type="ECO:0000313" key="2">
    <source>
        <dbReference type="Proteomes" id="UP001158576"/>
    </source>
</evidence>